<comment type="caution">
    <text evidence="2">The sequence shown here is derived from an EMBL/GenBank/DDBJ whole genome shotgun (WGS) entry which is preliminary data.</text>
</comment>
<protein>
    <submittedName>
        <fullName evidence="2">9156_t:CDS:1</fullName>
    </submittedName>
</protein>
<reference evidence="2" key="1">
    <citation type="submission" date="2021-06" db="EMBL/GenBank/DDBJ databases">
        <authorList>
            <person name="Kallberg Y."/>
            <person name="Tangrot J."/>
            <person name="Rosling A."/>
        </authorList>
    </citation>
    <scope>NUCLEOTIDE SEQUENCE</scope>
    <source>
        <strain evidence="2">BR232B</strain>
    </source>
</reference>
<name>A0A9N9CM06_9GLOM</name>
<keyword evidence="1" id="KW-0732">Signal</keyword>
<feature type="signal peptide" evidence="1">
    <location>
        <begin position="1"/>
        <end position="22"/>
    </location>
</feature>
<proteinExistence type="predicted"/>
<keyword evidence="3" id="KW-1185">Reference proteome</keyword>
<sequence>GEAWTPHHFLFLLLPMPNLSRQEHQVSGRGIEEPNVMVFFVKCRNYWHSLSVSYLSIGCEHELDHKGRCHLLVGWFGVWSHGQLVAFSGKN</sequence>
<accession>A0A9N9CM06</accession>
<dbReference type="EMBL" id="CAJVPI010001318">
    <property type="protein sequence ID" value="CAG8606743.1"/>
    <property type="molecule type" value="Genomic_DNA"/>
</dbReference>
<dbReference type="Proteomes" id="UP000789739">
    <property type="component" value="Unassembled WGS sequence"/>
</dbReference>
<evidence type="ECO:0000313" key="3">
    <source>
        <dbReference type="Proteomes" id="UP000789739"/>
    </source>
</evidence>
<feature type="non-terminal residue" evidence="2">
    <location>
        <position position="91"/>
    </location>
</feature>
<dbReference type="AlphaFoldDB" id="A0A9N9CM06"/>
<feature type="chain" id="PRO_5040258125" evidence="1">
    <location>
        <begin position="23"/>
        <end position="91"/>
    </location>
</feature>
<evidence type="ECO:0000256" key="1">
    <source>
        <dbReference type="SAM" id="SignalP"/>
    </source>
</evidence>
<organism evidence="2 3">
    <name type="scientific">Paraglomus brasilianum</name>
    <dbReference type="NCBI Taxonomy" id="144538"/>
    <lineage>
        <taxon>Eukaryota</taxon>
        <taxon>Fungi</taxon>
        <taxon>Fungi incertae sedis</taxon>
        <taxon>Mucoromycota</taxon>
        <taxon>Glomeromycotina</taxon>
        <taxon>Glomeromycetes</taxon>
        <taxon>Paraglomerales</taxon>
        <taxon>Paraglomeraceae</taxon>
        <taxon>Paraglomus</taxon>
    </lineage>
</organism>
<gene>
    <name evidence="2" type="ORF">PBRASI_LOCUS7944</name>
</gene>
<evidence type="ECO:0000313" key="2">
    <source>
        <dbReference type="EMBL" id="CAG8606743.1"/>
    </source>
</evidence>